<dbReference type="InterPro" id="IPR011990">
    <property type="entry name" value="TPR-like_helical_dom_sf"/>
</dbReference>
<evidence type="ECO:0000256" key="1">
    <source>
        <dbReference type="ARBA" id="ARBA00004245"/>
    </source>
</evidence>
<proteinExistence type="inferred from homology"/>
<dbReference type="InterPro" id="IPR059179">
    <property type="entry name" value="MLKL-like_MCAfunc"/>
</dbReference>
<dbReference type="GO" id="GO:0007018">
    <property type="term" value="P:microtubule-based movement"/>
    <property type="evidence" value="ECO:0007669"/>
    <property type="project" value="TreeGrafter"/>
</dbReference>
<evidence type="ECO:0000256" key="3">
    <source>
        <dbReference type="ARBA" id="ARBA00022490"/>
    </source>
</evidence>
<evidence type="ECO:0000256" key="4">
    <source>
        <dbReference type="ARBA" id="ARBA00022701"/>
    </source>
</evidence>
<feature type="compositionally biased region" description="Low complexity" evidence="10">
    <location>
        <begin position="502"/>
        <end position="516"/>
    </location>
</feature>
<evidence type="ECO:0000313" key="12">
    <source>
        <dbReference type="Proteomes" id="UP001165080"/>
    </source>
</evidence>
<comment type="similarity">
    <text evidence="2">Belongs to the kinesin light chain family.</text>
</comment>
<evidence type="ECO:0000313" key="11">
    <source>
        <dbReference type="EMBL" id="GLC58251.1"/>
    </source>
</evidence>
<dbReference type="PANTHER" id="PTHR45783">
    <property type="entry name" value="KINESIN LIGHT CHAIN"/>
    <property type="match status" value="1"/>
</dbReference>
<dbReference type="InterPro" id="IPR019734">
    <property type="entry name" value="TPR_rpt"/>
</dbReference>
<organism evidence="11 12">
    <name type="scientific">Pleodorina starrii</name>
    <dbReference type="NCBI Taxonomy" id="330485"/>
    <lineage>
        <taxon>Eukaryota</taxon>
        <taxon>Viridiplantae</taxon>
        <taxon>Chlorophyta</taxon>
        <taxon>core chlorophytes</taxon>
        <taxon>Chlorophyceae</taxon>
        <taxon>CS clade</taxon>
        <taxon>Chlamydomonadales</taxon>
        <taxon>Volvocaceae</taxon>
        <taxon>Pleodorina</taxon>
    </lineage>
</organism>
<name>A0A9W6BVH5_9CHLO</name>
<dbReference type="Proteomes" id="UP001165080">
    <property type="component" value="Unassembled WGS sequence"/>
</dbReference>
<accession>A0A9W6BVH5</accession>
<comment type="subcellular location">
    <subcellularLocation>
        <location evidence="1">Cytoplasm</location>
        <location evidence="1">Cytoskeleton</location>
    </subcellularLocation>
</comment>
<comment type="caution">
    <text evidence="11">The sequence shown here is derived from an EMBL/GenBank/DDBJ whole genome shotgun (WGS) entry which is preliminary data.</text>
</comment>
<dbReference type="GO" id="GO:0005871">
    <property type="term" value="C:kinesin complex"/>
    <property type="evidence" value="ECO:0007669"/>
    <property type="project" value="InterPro"/>
</dbReference>
<dbReference type="Gene3D" id="3.40.50.300">
    <property type="entry name" value="P-loop containing nucleotide triphosphate hydrolases"/>
    <property type="match status" value="1"/>
</dbReference>
<keyword evidence="3" id="KW-0963">Cytoplasm</keyword>
<evidence type="ECO:0000256" key="9">
    <source>
        <dbReference type="ARBA" id="ARBA00023212"/>
    </source>
</evidence>
<dbReference type="SMART" id="SM00028">
    <property type="entry name" value="TPR"/>
    <property type="match status" value="5"/>
</dbReference>
<feature type="region of interest" description="Disordered" evidence="10">
    <location>
        <begin position="738"/>
        <end position="771"/>
    </location>
</feature>
<reference evidence="11 12" key="1">
    <citation type="journal article" date="2023" name="Commun. Biol.">
        <title>Reorganization of the ancestral sex-determining regions during the evolution of trioecy in Pleodorina starrii.</title>
        <authorList>
            <person name="Takahashi K."/>
            <person name="Suzuki S."/>
            <person name="Kawai-Toyooka H."/>
            <person name="Yamamoto K."/>
            <person name="Hamaji T."/>
            <person name="Ootsuki R."/>
            <person name="Yamaguchi H."/>
            <person name="Kawachi M."/>
            <person name="Higashiyama T."/>
            <person name="Nozaki H."/>
        </authorList>
    </citation>
    <scope>NUCLEOTIDE SEQUENCE [LARGE SCALE GENOMIC DNA]</scope>
    <source>
        <strain evidence="11 12">NIES-4479</strain>
    </source>
</reference>
<evidence type="ECO:0008006" key="13">
    <source>
        <dbReference type="Google" id="ProtNLM"/>
    </source>
</evidence>
<dbReference type="Gene3D" id="1.20.930.20">
    <property type="entry name" value="Adaptor protein Cbl, N-terminal domain"/>
    <property type="match status" value="1"/>
</dbReference>
<evidence type="ECO:0000256" key="5">
    <source>
        <dbReference type="ARBA" id="ARBA00022737"/>
    </source>
</evidence>
<dbReference type="InterPro" id="IPR027417">
    <property type="entry name" value="P-loop_NTPase"/>
</dbReference>
<feature type="region of interest" description="Disordered" evidence="10">
    <location>
        <begin position="1"/>
        <end position="25"/>
    </location>
</feature>
<feature type="compositionally biased region" description="Low complexity" evidence="10">
    <location>
        <begin position="1119"/>
        <end position="1129"/>
    </location>
</feature>
<feature type="region of interest" description="Disordered" evidence="10">
    <location>
        <begin position="999"/>
        <end position="1032"/>
    </location>
</feature>
<dbReference type="EMBL" id="BRXU01000022">
    <property type="protein sequence ID" value="GLC58251.1"/>
    <property type="molecule type" value="Genomic_DNA"/>
</dbReference>
<keyword evidence="4" id="KW-0493">Microtubule</keyword>
<evidence type="ECO:0000256" key="8">
    <source>
        <dbReference type="ARBA" id="ARBA00023175"/>
    </source>
</evidence>
<keyword evidence="6" id="KW-0802">TPR repeat</keyword>
<feature type="compositionally biased region" description="Polar residues" evidence="10">
    <location>
        <begin position="1139"/>
        <end position="1149"/>
    </location>
</feature>
<feature type="region of interest" description="Disordered" evidence="10">
    <location>
        <begin position="1119"/>
        <end position="1149"/>
    </location>
</feature>
<dbReference type="InterPro" id="IPR036537">
    <property type="entry name" value="Adaptor_Cbl_N_dom_sf"/>
</dbReference>
<dbReference type="Pfam" id="PF13374">
    <property type="entry name" value="TPR_10"/>
    <property type="match status" value="2"/>
</dbReference>
<evidence type="ECO:0000256" key="10">
    <source>
        <dbReference type="SAM" id="MobiDB-lite"/>
    </source>
</evidence>
<dbReference type="GO" id="GO:0005874">
    <property type="term" value="C:microtubule"/>
    <property type="evidence" value="ECO:0007669"/>
    <property type="project" value="UniProtKB-KW"/>
</dbReference>
<keyword evidence="7" id="KW-0175">Coiled coil</keyword>
<keyword evidence="9" id="KW-0206">Cytoskeleton</keyword>
<dbReference type="CDD" id="cd21037">
    <property type="entry name" value="MLKL_NTD"/>
    <property type="match status" value="1"/>
</dbReference>
<feature type="compositionally biased region" description="Low complexity" evidence="10">
    <location>
        <begin position="739"/>
        <end position="762"/>
    </location>
</feature>
<dbReference type="GO" id="GO:0007166">
    <property type="term" value="P:cell surface receptor signaling pathway"/>
    <property type="evidence" value="ECO:0007669"/>
    <property type="project" value="InterPro"/>
</dbReference>
<sequence length="1450" mass="153917">MGCGASSGREPAKGRPAEQLLLPPDGKPLEEWEAEEVSAWFSTLVGDLQQYRSKLLPDEGCIVAQWTEQFLIDKEVKPADAMRLITYRNKALSKSRTRATAAAITGTEAAVGVPIGAASGGQAAAYCTAGTLAGTDQQDGGQGVNTITTTTSTTHVLLRTTQTVSSQQNSVGGQAPKRQSLLSLLTTGVKVARVAIEKLGPSLPFPGAEAANLVVALFDLVDAAIANHANLTELRQRAVALLDILAAYHEELANLRPPRYKGVVDDFKELLQGIIAHTRAYCERNCIMRLLTSSSDQEQYLGLVASLGTLSEQVMMLVAADSNARLQVVQKAVEESRQLLGRVAEYQDPAAAARELVSELGGLDAVLADDDKLRRVKLKLDVGAQVTIKVVESLLTSHLDQGPQRLIRHPDLRVFWMKQYASIVEVPWYDFWEQFPVQLKDNPAPPSLVEELSRMLSDEAARLAFERGVERGNKDCVSVWELKVAFREDEGLVPQVARLLPSNSSNSDSSSSNSGSDSRRKPTAAAAAAAGAPCSPGVTAAAAAAAAAPVRCQLPPRVSHYTGREEEAAAVVGHLLTRGSLVLLAPGGMGKSCLAIDAGWRLVQLGAAAGGALWVDLREASGKAEVEARFCASLGLQAEKADNMPRILAELRVLAGSTTRGGGADAGVGGGGDGGGGGGGGGGLAVAPPMRVLVVVDNAEDSLLHPDAAGALRGLLTRVLRELPTVRLLVTSRASLGLTSSGTTTTTTNNNNNNNSTSTTTTAGVQHPRDDPQLDGRQGGQLILEHSVGAINRDAATSLIRTVAADLTEAEAREVAAACKCVPLLLCLVAEALVAGRLTLEDLARLQAVGAGAAEGTEATSSTVRVVLGSLKRQHQQAAAQLSVFPSTFDEEGAAAMWTTSAPQAHALLAVLHRYSVVQRSSGQQYVMHMVVRQQAAAVGRQLDPELQSGVEGRFGTWMLGLLREWAAMYRTAQEWRLAMAIARDHQPDMSKLLELLTAAPDPGPEAGAAPAAAASAEQQQQQAPQRANSAAAPAPVVTAAIPTATSASFWDPATVAAAFTDDLRQLLEGLGLLPRLEAPCLALLGRLGASVDGDAQQGALRPAGDAAAATAATAVASAAQPQPNAAQPRCSLPDPNQPGAQSASRLQTHTQQPLAVASVLFMLAWVRVRGGRQYKEAEEHARRSWALRLAALGPEHPDTVTSQYILAAALGYLRRYGEAEELNRQVLERQLQLLGEMHPDTAYSINGLAVCVDKQGRFAEAEAMYRRALRIRQQVLGDKHPATAGSLNNLAGSIYFQGRRAEAEELYRQALELRRQVLGEEHPDTVATLANLTNCLHDQARFAEAEPLLRQCLELRRRLLGEDHPDAVQSLCNLAACVYGQIDREPEAERLYRQAVRISVRTLGRGHATTRSRLVSLRNCVEAQGRSFDEEAELLGLLEESGSIRGAAG</sequence>
<evidence type="ECO:0000256" key="2">
    <source>
        <dbReference type="ARBA" id="ARBA00009622"/>
    </source>
</evidence>
<dbReference type="InterPro" id="IPR002151">
    <property type="entry name" value="Kinesin_light"/>
</dbReference>
<dbReference type="SUPFAM" id="SSF48452">
    <property type="entry name" value="TPR-like"/>
    <property type="match status" value="2"/>
</dbReference>
<protein>
    <recommendedName>
        <fullName evidence="13">Kinesin light chain</fullName>
    </recommendedName>
</protein>
<feature type="region of interest" description="Disordered" evidence="10">
    <location>
        <begin position="497"/>
        <end position="524"/>
    </location>
</feature>
<keyword evidence="8" id="KW-0505">Motor protein</keyword>
<keyword evidence="12" id="KW-1185">Reference proteome</keyword>
<evidence type="ECO:0000256" key="7">
    <source>
        <dbReference type="ARBA" id="ARBA00023054"/>
    </source>
</evidence>
<dbReference type="GO" id="GO:0019894">
    <property type="term" value="F:kinesin binding"/>
    <property type="evidence" value="ECO:0007669"/>
    <property type="project" value="TreeGrafter"/>
</dbReference>
<dbReference type="Pfam" id="PF13424">
    <property type="entry name" value="TPR_12"/>
    <property type="match status" value="2"/>
</dbReference>
<dbReference type="PANTHER" id="PTHR45783:SF3">
    <property type="entry name" value="KINESIN LIGHT CHAIN"/>
    <property type="match status" value="1"/>
</dbReference>
<keyword evidence="5" id="KW-0677">Repeat</keyword>
<gene>
    <name evidence="11" type="primary">PLEST005466</name>
    <name evidence="11" type="ORF">PLESTB_001337900</name>
</gene>
<evidence type="ECO:0000256" key="6">
    <source>
        <dbReference type="ARBA" id="ARBA00022803"/>
    </source>
</evidence>
<dbReference type="GO" id="GO:0005737">
    <property type="term" value="C:cytoplasm"/>
    <property type="evidence" value="ECO:0007669"/>
    <property type="project" value="TreeGrafter"/>
</dbReference>
<dbReference type="Gene3D" id="1.25.40.10">
    <property type="entry name" value="Tetratricopeptide repeat domain"/>
    <property type="match status" value="2"/>
</dbReference>